<dbReference type="InterPro" id="IPR001841">
    <property type="entry name" value="Znf_RING"/>
</dbReference>
<evidence type="ECO:0000256" key="1">
    <source>
        <dbReference type="ARBA" id="ARBA00022723"/>
    </source>
</evidence>
<feature type="compositionally biased region" description="Low complexity" evidence="9">
    <location>
        <begin position="160"/>
        <end position="170"/>
    </location>
</feature>
<keyword evidence="4" id="KW-0862">Zinc</keyword>
<evidence type="ECO:0000313" key="13">
    <source>
        <dbReference type="Proteomes" id="UP000533954"/>
    </source>
</evidence>
<dbReference type="OrthoDB" id="438726at2759"/>
<dbReference type="CDD" id="cd16780">
    <property type="entry name" value="mRING-HC-C3HC3D_LNX2"/>
    <property type="match status" value="1"/>
</dbReference>
<accession>A0A7K7VAJ8</accession>
<dbReference type="CDD" id="cd06680">
    <property type="entry name" value="PDZ4_LNX1_2-like"/>
    <property type="match status" value="1"/>
</dbReference>
<dbReference type="Pfam" id="PF00595">
    <property type="entry name" value="PDZ"/>
    <property type="match status" value="4"/>
</dbReference>
<dbReference type="SUPFAM" id="SSF57850">
    <property type="entry name" value="RING/U-box"/>
    <property type="match status" value="1"/>
</dbReference>
<dbReference type="FunFam" id="2.30.42.10:FF:000120">
    <property type="entry name" value="Ligand of numb-protein X 2"/>
    <property type="match status" value="1"/>
</dbReference>
<dbReference type="GO" id="GO:0042802">
    <property type="term" value="F:identical protein binding"/>
    <property type="evidence" value="ECO:0007669"/>
    <property type="project" value="UniProtKB-ARBA"/>
</dbReference>
<dbReference type="Gene3D" id="3.30.40.10">
    <property type="entry name" value="Zinc/RING finger domain, C3HC4 (zinc finger)"/>
    <property type="match status" value="1"/>
</dbReference>
<reference evidence="12 13" key="1">
    <citation type="submission" date="2019-09" db="EMBL/GenBank/DDBJ databases">
        <title>Bird 10,000 Genomes (B10K) Project - Family phase.</title>
        <authorList>
            <person name="Zhang G."/>
        </authorList>
    </citation>
    <scope>NUCLEOTIDE SEQUENCE [LARGE SCALE GENOMIC DNA]</scope>
    <source>
        <strain evidence="12">B10K-LSUMZ-16893</strain>
    </source>
</reference>
<dbReference type="PROSITE" id="PS00518">
    <property type="entry name" value="ZF_RING_1"/>
    <property type="match status" value="1"/>
</dbReference>
<sequence length="686" mass="74918">MGTTNDDMALVEQNASLNPLCFECGQQHWTRENHLYNYQNEVDDDLVCHICLQPLLQPLDTPCGHTFCYKCLRNFLQEKDFCPLDRKRLHFKLCKKSSILVHKLLDKLCVLCPFSSACQEVMQRCDLAAHLKNRCPGASHRRAALERRKGGRAQGEGDGEAAPGGAEQPGRLSPDAEPGPVPAEQSFASPAPPAWADEPGMDSPACEESSGADTNQQPPTLPEGEITTIEIHRSNPYIELGISIVGGNETPLINIVIQEVYRDGIIARDGRLLAGDQILQVNSFDISNVSHNRARAVLSQPCAVLHLTVLRERRFGGRAHGHADGGGGTARDDSFQVTLHKRDSSEQLGIKLVRRTDEPGVFILDLLEGGLAAQDGRLCSNDRVLAINGHDLKHGTPELAAQVIQASGERVNLIISRPVKSQTVSIIRDTGTHNSSQHQTQQLFHSRPNSHKDLSQCVTCQEKHITVKKEPHESLGMTVAGGRGSKSGELPIFVTSVQPHGCLARDGRIKRGDVLLTINGIDLTNLSHSEAVAMLKASAASSIVSLKALEVQIVEEQPQSNEEQLSTISENEYDASWSPSWVMWLGLPSCLHSCHDVVLRRSNLGSWGFSIVGGYEENHTNQPFFIKTIVLGTPAYFDGRLKCGDMIVAVNGLSTVGMSHSALVPMLKEQRNKVTLTVICWPGSLI</sequence>
<feature type="non-terminal residue" evidence="12">
    <location>
        <position position="686"/>
    </location>
</feature>
<evidence type="ECO:0000256" key="3">
    <source>
        <dbReference type="ARBA" id="ARBA00022771"/>
    </source>
</evidence>
<dbReference type="InterPro" id="IPR017907">
    <property type="entry name" value="Znf_RING_CS"/>
</dbReference>
<dbReference type="GO" id="GO:0004842">
    <property type="term" value="F:ubiquitin-protein transferase activity"/>
    <property type="evidence" value="ECO:0007669"/>
    <property type="project" value="TreeGrafter"/>
</dbReference>
<evidence type="ECO:0000256" key="4">
    <source>
        <dbReference type="ARBA" id="ARBA00022833"/>
    </source>
</evidence>
<dbReference type="InterPro" id="IPR013083">
    <property type="entry name" value="Znf_RING/FYVE/PHD"/>
</dbReference>
<dbReference type="EMBL" id="VZSX01000062">
    <property type="protein sequence ID" value="NXA37562.1"/>
    <property type="molecule type" value="Genomic_DNA"/>
</dbReference>
<dbReference type="InterPro" id="IPR036034">
    <property type="entry name" value="PDZ_sf"/>
</dbReference>
<evidence type="ECO:0000256" key="8">
    <source>
        <dbReference type="PROSITE-ProRule" id="PRU00175"/>
    </source>
</evidence>
<dbReference type="SUPFAM" id="SSF50156">
    <property type="entry name" value="PDZ domain-like"/>
    <property type="match status" value="4"/>
</dbReference>
<dbReference type="FunFam" id="2.30.42.10:FF:000081">
    <property type="entry name" value="Ligand of Numb protein X 2"/>
    <property type="match status" value="1"/>
</dbReference>
<dbReference type="InterPro" id="IPR051342">
    <property type="entry name" value="PDZ_scaffold"/>
</dbReference>
<feature type="domain" description="PDZ" evidence="11">
    <location>
        <begin position="464"/>
        <end position="550"/>
    </location>
</feature>
<dbReference type="GO" id="GO:0008270">
    <property type="term" value="F:zinc ion binding"/>
    <property type="evidence" value="ECO:0007669"/>
    <property type="project" value="UniProtKB-KW"/>
</dbReference>
<dbReference type="GO" id="GO:0030165">
    <property type="term" value="F:PDZ domain binding"/>
    <property type="evidence" value="ECO:0007669"/>
    <property type="project" value="UniProtKB-ARBA"/>
</dbReference>
<feature type="domain" description="RING-type" evidence="10">
    <location>
        <begin position="48"/>
        <end position="86"/>
    </location>
</feature>
<dbReference type="FunFam" id="2.30.42.10:FF:000194">
    <property type="entry name" value="ligand of Numb protein X 2"/>
    <property type="match status" value="1"/>
</dbReference>
<dbReference type="CDD" id="cd06677">
    <property type="entry name" value="PDZ1_LNX1_2-like"/>
    <property type="match status" value="1"/>
</dbReference>
<dbReference type="Gene3D" id="2.30.42.10">
    <property type="match status" value="4"/>
</dbReference>
<evidence type="ECO:0000256" key="2">
    <source>
        <dbReference type="ARBA" id="ARBA00022737"/>
    </source>
</evidence>
<dbReference type="AlphaFoldDB" id="A0A7K7VAJ8"/>
<dbReference type="Proteomes" id="UP000533954">
    <property type="component" value="Unassembled WGS sequence"/>
</dbReference>
<evidence type="ECO:0000259" key="10">
    <source>
        <dbReference type="PROSITE" id="PS50089"/>
    </source>
</evidence>
<protein>
    <recommendedName>
        <fullName evidence="6">Ligand of Numb protein X 2</fullName>
    </recommendedName>
    <alternativeName>
        <fullName evidence="7">Numb-binding protein 2</fullName>
    </alternativeName>
</protein>
<feature type="domain" description="PDZ" evidence="11">
    <location>
        <begin position="596"/>
        <end position="678"/>
    </location>
</feature>
<comment type="subunit">
    <text evidence="5">Interacts with the phosphotyrosine interaction domain of NUMB.</text>
</comment>
<dbReference type="InterPro" id="IPR001478">
    <property type="entry name" value="PDZ"/>
</dbReference>
<evidence type="ECO:0000256" key="9">
    <source>
        <dbReference type="SAM" id="MobiDB-lite"/>
    </source>
</evidence>
<name>A0A7K7VAJ8_EUDEL</name>
<dbReference type="Pfam" id="PF13923">
    <property type="entry name" value="zf-C3HC4_2"/>
    <property type="match status" value="1"/>
</dbReference>
<evidence type="ECO:0000256" key="5">
    <source>
        <dbReference type="ARBA" id="ARBA00064000"/>
    </source>
</evidence>
<dbReference type="FunFam" id="2.30.42.10:FF:000164">
    <property type="entry name" value="Ligand of numb-protein X 2"/>
    <property type="match status" value="1"/>
</dbReference>
<dbReference type="PANTHER" id="PTHR19964">
    <property type="entry name" value="MULTIPLE PDZ DOMAIN PROTEIN"/>
    <property type="match status" value="1"/>
</dbReference>
<dbReference type="FunFam" id="3.30.40.10:FF:000120">
    <property type="entry name" value="ligand of Numb protein X 2"/>
    <property type="match status" value="1"/>
</dbReference>
<keyword evidence="3 8" id="KW-0863">Zinc-finger</keyword>
<gene>
    <name evidence="12" type="primary">Lnx2_1</name>
    <name evidence="12" type="ORF">EUDELE_R04615</name>
</gene>
<dbReference type="PROSITE" id="PS50106">
    <property type="entry name" value="PDZ"/>
    <property type="match status" value="4"/>
</dbReference>
<evidence type="ECO:0000259" key="11">
    <source>
        <dbReference type="PROSITE" id="PS50106"/>
    </source>
</evidence>
<feature type="domain" description="PDZ" evidence="11">
    <location>
        <begin position="336"/>
        <end position="419"/>
    </location>
</feature>
<dbReference type="GO" id="GO:0007399">
    <property type="term" value="P:nervous system development"/>
    <property type="evidence" value="ECO:0007669"/>
    <property type="project" value="UniProtKB-ARBA"/>
</dbReference>
<evidence type="ECO:0000256" key="7">
    <source>
        <dbReference type="ARBA" id="ARBA00078999"/>
    </source>
</evidence>
<comment type="caution">
    <text evidence="12">The sequence shown here is derived from an EMBL/GenBank/DDBJ whole genome shotgun (WGS) entry which is preliminary data.</text>
</comment>
<dbReference type="SMART" id="SM00184">
    <property type="entry name" value="RING"/>
    <property type="match status" value="1"/>
</dbReference>
<proteinExistence type="predicted"/>
<keyword evidence="2" id="KW-0677">Repeat</keyword>
<keyword evidence="13" id="KW-1185">Reference proteome</keyword>
<dbReference type="PROSITE" id="PS50089">
    <property type="entry name" value="ZF_RING_2"/>
    <property type="match status" value="1"/>
</dbReference>
<feature type="non-terminal residue" evidence="12">
    <location>
        <position position="1"/>
    </location>
</feature>
<feature type="domain" description="PDZ" evidence="11">
    <location>
        <begin position="228"/>
        <end position="313"/>
    </location>
</feature>
<dbReference type="PANTHER" id="PTHR19964:SF33">
    <property type="entry name" value="LIGAND OF NUMB PROTEIN X 2"/>
    <property type="match status" value="1"/>
</dbReference>
<organism evidence="12 13">
    <name type="scientific">Eudromia elegans</name>
    <name type="common">Elegant crested-tinamou</name>
    <dbReference type="NCBI Taxonomy" id="8805"/>
    <lineage>
        <taxon>Eukaryota</taxon>
        <taxon>Metazoa</taxon>
        <taxon>Chordata</taxon>
        <taxon>Craniata</taxon>
        <taxon>Vertebrata</taxon>
        <taxon>Euteleostomi</taxon>
        <taxon>Archelosauria</taxon>
        <taxon>Archosauria</taxon>
        <taxon>Dinosauria</taxon>
        <taxon>Saurischia</taxon>
        <taxon>Theropoda</taxon>
        <taxon>Coelurosauria</taxon>
        <taxon>Aves</taxon>
        <taxon>Palaeognathae</taxon>
        <taxon>Tinamiformes</taxon>
        <taxon>Tinamidae</taxon>
        <taxon>Eudromia</taxon>
    </lineage>
</organism>
<evidence type="ECO:0000256" key="6">
    <source>
        <dbReference type="ARBA" id="ARBA00072586"/>
    </source>
</evidence>
<feature type="region of interest" description="Disordered" evidence="9">
    <location>
        <begin position="142"/>
        <end position="227"/>
    </location>
</feature>
<dbReference type="SMART" id="SM00228">
    <property type="entry name" value="PDZ"/>
    <property type="match status" value="4"/>
</dbReference>
<dbReference type="CDD" id="cd06679">
    <property type="entry name" value="PDZ3_LNX1_2-like"/>
    <property type="match status" value="1"/>
</dbReference>
<evidence type="ECO:0000313" key="12">
    <source>
        <dbReference type="EMBL" id="NXA37562.1"/>
    </source>
</evidence>
<dbReference type="CDD" id="cd06678">
    <property type="entry name" value="PDZ2_LNX1_2-like"/>
    <property type="match status" value="1"/>
</dbReference>
<keyword evidence="1" id="KW-0479">Metal-binding</keyword>